<proteinExistence type="predicted"/>
<dbReference type="Proteomes" id="UP000730481">
    <property type="component" value="Unassembled WGS sequence"/>
</dbReference>
<reference evidence="1" key="2">
    <citation type="submission" date="2020-02" db="EMBL/GenBank/DDBJ databases">
        <title>Identification and distribution of gene clusters putatively required for synthesis of sphingolipid metabolism inhibitors in phylogenetically diverse species of the filamentous fungus Fusarium.</title>
        <authorList>
            <person name="Kim H.-S."/>
            <person name="Busman M."/>
            <person name="Brown D.W."/>
            <person name="Divon H."/>
            <person name="Uhlig S."/>
            <person name="Proctor R.H."/>
        </authorList>
    </citation>
    <scope>NUCLEOTIDE SEQUENCE</scope>
    <source>
        <strain evidence="1">NRRL 25174</strain>
    </source>
</reference>
<evidence type="ECO:0000313" key="2">
    <source>
        <dbReference type="Proteomes" id="UP000730481"/>
    </source>
</evidence>
<dbReference type="EMBL" id="PVQB02000939">
    <property type="protein sequence ID" value="KAF4332933.1"/>
    <property type="molecule type" value="Genomic_DNA"/>
</dbReference>
<name>A0A9P5A7B7_9HYPO</name>
<accession>A0A9P5A7B7</accession>
<protein>
    <submittedName>
        <fullName evidence="1">Uncharacterized protein</fullName>
    </submittedName>
</protein>
<comment type="caution">
    <text evidence="1">The sequence shown here is derived from an EMBL/GenBank/DDBJ whole genome shotgun (WGS) entry which is preliminary data.</text>
</comment>
<dbReference type="AlphaFoldDB" id="A0A9P5A7B7"/>
<sequence length="70" mass="7752">MQFRVFLERVLLLRGAKTGSHAPAQYGYLRRLCLEEPIGHDRRGQQSSPGGSTARVTCFFTPSITTLLTG</sequence>
<organism evidence="1 2">
    <name type="scientific">Fusarium beomiforme</name>
    <dbReference type="NCBI Taxonomy" id="44412"/>
    <lineage>
        <taxon>Eukaryota</taxon>
        <taxon>Fungi</taxon>
        <taxon>Dikarya</taxon>
        <taxon>Ascomycota</taxon>
        <taxon>Pezizomycotina</taxon>
        <taxon>Sordariomycetes</taxon>
        <taxon>Hypocreomycetidae</taxon>
        <taxon>Hypocreales</taxon>
        <taxon>Nectriaceae</taxon>
        <taxon>Fusarium</taxon>
        <taxon>Fusarium burgessii species complex</taxon>
    </lineage>
</organism>
<evidence type="ECO:0000313" key="1">
    <source>
        <dbReference type="EMBL" id="KAF4332933.1"/>
    </source>
</evidence>
<reference evidence="1" key="1">
    <citation type="journal article" date="2017" name="Mycologia">
        <title>Fusarium algeriense, sp. nov., a novel toxigenic crown rot pathogen of durum wheat from Algeria is nested in the Fusarium burgessii species complex.</title>
        <authorList>
            <person name="Laraba I."/>
            <person name="Keddad A."/>
            <person name="Boureghda H."/>
            <person name="Abdallah N."/>
            <person name="Vaughan M.M."/>
            <person name="Proctor R.H."/>
            <person name="Busman M."/>
            <person name="O'Donnell K."/>
        </authorList>
    </citation>
    <scope>NUCLEOTIDE SEQUENCE</scope>
    <source>
        <strain evidence="1">NRRL 25174</strain>
    </source>
</reference>
<gene>
    <name evidence="1" type="ORF">FBEOM_13261</name>
</gene>
<keyword evidence="2" id="KW-1185">Reference proteome</keyword>